<dbReference type="AlphaFoldDB" id="A0A212IU15"/>
<dbReference type="InterPro" id="IPR001623">
    <property type="entry name" value="DnaJ_domain"/>
</dbReference>
<protein>
    <submittedName>
        <fullName evidence="3">Curved DNA-binding protein</fullName>
    </submittedName>
</protein>
<dbReference type="PRINTS" id="PR00625">
    <property type="entry name" value="JDOMAIN"/>
</dbReference>
<dbReference type="CDD" id="cd06257">
    <property type="entry name" value="DnaJ"/>
    <property type="match status" value="1"/>
</dbReference>
<sequence>MAVEYKDYYKLLGVSKTATKDEISKAFKKLARKYHPDFNQGDKEAEGTFKDINEAYEVLKDAEKRKLYDTLGPDWQNAQHFQNQGGGFSGTPFGGGGFSGSFNGQNFNASGFSDFFETLFGGGRAAGNFGGGFGGGFGADPFASYGARSRKGRDIDVTIQLTLEDAYHGGAKSISLQGGSGQVRNLEVKIPAGVKNGARIRLAGQGEPGSGKDAKPGDLFLHVALLPHPMFSLDDNDVVYELAVAPWEAALGAKVRVPTLDGNIELTIPAGSGSSKKFRLRGKGLGAGTGKGDQFVRLAIAMPPSLTDEEKLLWEQLRDISSFTPR</sequence>
<dbReference type="EMBL" id="FLUQ01000001">
    <property type="protein sequence ID" value="SBV90639.1"/>
    <property type="molecule type" value="Genomic_DNA"/>
</dbReference>
<dbReference type="PROSITE" id="PS00636">
    <property type="entry name" value="DNAJ_1"/>
    <property type="match status" value="1"/>
</dbReference>
<dbReference type="SUPFAM" id="SSF46565">
    <property type="entry name" value="Chaperone J-domain"/>
    <property type="match status" value="1"/>
</dbReference>
<dbReference type="SUPFAM" id="SSF49493">
    <property type="entry name" value="HSP40/DnaJ peptide-binding domain"/>
    <property type="match status" value="2"/>
</dbReference>
<keyword evidence="1" id="KW-0143">Chaperone</keyword>
<dbReference type="GO" id="GO:0051082">
    <property type="term" value="F:unfolded protein binding"/>
    <property type="evidence" value="ECO:0007669"/>
    <property type="project" value="InterPro"/>
</dbReference>
<dbReference type="PROSITE" id="PS50076">
    <property type="entry name" value="DNAJ_2"/>
    <property type="match status" value="1"/>
</dbReference>
<feature type="domain" description="J" evidence="2">
    <location>
        <begin position="7"/>
        <end position="72"/>
    </location>
</feature>
<dbReference type="InterPro" id="IPR002939">
    <property type="entry name" value="DnaJ_C"/>
</dbReference>
<dbReference type="CDD" id="cd10747">
    <property type="entry name" value="DnaJ_C"/>
    <property type="match status" value="1"/>
</dbReference>
<dbReference type="SMART" id="SM00271">
    <property type="entry name" value="DnaJ"/>
    <property type="match status" value="1"/>
</dbReference>
<dbReference type="Gene3D" id="2.60.260.20">
    <property type="entry name" value="Urease metallochaperone UreE, N-terminal domain"/>
    <property type="match status" value="2"/>
</dbReference>
<dbReference type="GO" id="GO:0005737">
    <property type="term" value="C:cytoplasm"/>
    <property type="evidence" value="ECO:0007669"/>
    <property type="project" value="TreeGrafter"/>
</dbReference>
<dbReference type="Pfam" id="PF00226">
    <property type="entry name" value="DnaJ"/>
    <property type="match status" value="1"/>
</dbReference>
<evidence type="ECO:0000313" key="3">
    <source>
        <dbReference type="EMBL" id="SBV90639.1"/>
    </source>
</evidence>
<dbReference type="PANTHER" id="PTHR43096:SF52">
    <property type="entry name" value="DNAJ HOMOLOG 1, MITOCHONDRIAL-RELATED"/>
    <property type="match status" value="1"/>
</dbReference>
<dbReference type="GO" id="GO:0042026">
    <property type="term" value="P:protein refolding"/>
    <property type="evidence" value="ECO:0007669"/>
    <property type="project" value="TreeGrafter"/>
</dbReference>
<reference evidence="3" key="1">
    <citation type="submission" date="2016-04" db="EMBL/GenBank/DDBJ databases">
        <authorList>
            <person name="Evans L.H."/>
            <person name="Alamgir A."/>
            <person name="Owens N."/>
            <person name="Weber N.D."/>
            <person name="Virtaneva K."/>
            <person name="Barbian K."/>
            <person name="Babar A."/>
            <person name="Rosenke K."/>
        </authorList>
    </citation>
    <scope>NUCLEOTIDE SEQUENCE</scope>
    <source>
        <strain evidence="3">86</strain>
    </source>
</reference>
<dbReference type="PANTHER" id="PTHR43096">
    <property type="entry name" value="DNAJ HOMOLOG 1, MITOCHONDRIAL-RELATED"/>
    <property type="match status" value="1"/>
</dbReference>
<gene>
    <name evidence="3" type="primary">cbpA</name>
    <name evidence="3" type="ORF">KL86DPRO_10063</name>
</gene>
<accession>A0A212IU15</accession>
<dbReference type="InterPro" id="IPR036869">
    <property type="entry name" value="J_dom_sf"/>
</dbReference>
<organism evidence="3">
    <name type="scientific">uncultured delta proteobacterium</name>
    <dbReference type="NCBI Taxonomy" id="34034"/>
    <lineage>
        <taxon>Bacteria</taxon>
        <taxon>Deltaproteobacteria</taxon>
        <taxon>environmental samples</taxon>
    </lineage>
</organism>
<dbReference type="FunFam" id="2.60.260.20:FF:000013">
    <property type="entry name" value="DnaJ subfamily B member 11"/>
    <property type="match status" value="1"/>
</dbReference>
<dbReference type="GO" id="GO:0003677">
    <property type="term" value="F:DNA binding"/>
    <property type="evidence" value="ECO:0007669"/>
    <property type="project" value="UniProtKB-KW"/>
</dbReference>
<proteinExistence type="predicted"/>
<dbReference type="InterPro" id="IPR018253">
    <property type="entry name" value="DnaJ_domain_CS"/>
</dbReference>
<dbReference type="Pfam" id="PF01556">
    <property type="entry name" value="DnaJ_C"/>
    <property type="match status" value="1"/>
</dbReference>
<name>A0A212IU15_9DELT</name>
<dbReference type="Gene3D" id="1.10.287.110">
    <property type="entry name" value="DnaJ domain"/>
    <property type="match status" value="1"/>
</dbReference>
<evidence type="ECO:0000259" key="2">
    <source>
        <dbReference type="PROSITE" id="PS50076"/>
    </source>
</evidence>
<evidence type="ECO:0000256" key="1">
    <source>
        <dbReference type="ARBA" id="ARBA00023186"/>
    </source>
</evidence>
<dbReference type="InterPro" id="IPR008971">
    <property type="entry name" value="HSP40/DnaJ_pept-bd"/>
</dbReference>
<keyword evidence="3" id="KW-0238">DNA-binding</keyword>